<organism evidence="13 14">
    <name type="scientific">Nakamurella endophytica</name>
    <dbReference type="NCBI Taxonomy" id="1748367"/>
    <lineage>
        <taxon>Bacteria</taxon>
        <taxon>Bacillati</taxon>
        <taxon>Actinomycetota</taxon>
        <taxon>Actinomycetes</taxon>
        <taxon>Nakamurellales</taxon>
        <taxon>Nakamurellaceae</taxon>
        <taxon>Nakamurella</taxon>
    </lineage>
</organism>
<comment type="function">
    <text evidence="8">Catalyzes a trans-dehydration via an enolate intermediate.</text>
</comment>
<gene>
    <name evidence="13" type="primary">aroQ2</name>
    <name evidence="8" type="synonym">aroQ</name>
    <name evidence="13" type="ORF">GCM10011594_36750</name>
</gene>
<feature type="active site" description="Proton donor" evidence="8 9">
    <location>
        <position position="103"/>
    </location>
</feature>
<evidence type="ECO:0000256" key="1">
    <source>
        <dbReference type="ARBA" id="ARBA00001864"/>
    </source>
</evidence>
<dbReference type="InterPro" id="IPR036441">
    <property type="entry name" value="DHquinase_II_sf"/>
</dbReference>
<comment type="caution">
    <text evidence="13">The sequence shown here is derived from an EMBL/GenBank/DDBJ whole genome shotgun (WGS) entry which is preliminary data.</text>
</comment>
<dbReference type="NCBIfam" id="NF003805">
    <property type="entry name" value="PRK05395.1-2"/>
    <property type="match status" value="1"/>
</dbReference>
<feature type="transmembrane region" description="Helical" evidence="12">
    <location>
        <begin position="118"/>
        <end position="138"/>
    </location>
</feature>
<evidence type="ECO:0000256" key="5">
    <source>
        <dbReference type="ARBA" id="ARBA00012060"/>
    </source>
</evidence>
<keyword evidence="12" id="KW-0812">Transmembrane</keyword>
<evidence type="ECO:0000256" key="4">
    <source>
        <dbReference type="ARBA" id="ARBA00011193"/>
    </source>
</evidence>
<feature type="site" description="Transition state stabilizer" evidence="8 11">
    <location>
        <position position="21"/>
    </location>
</feature>
<keyword evidence="6 8" id="KW-0057">Aromatic amino acid biosynthesis</keyword>
<dbReference type="NCBIfam" id="NF003807">
    <property type="entry name" value="PRK05395.1-4"/>
    <property type="match status" value="1"/>
</dbReference>
<keyword evidence="14" id="KW-1185">Reference proteome</keyword>
<dbReference type="GO" id="GO:0008652">
    <property type="term" value="P:amino acid biosynthetic process"/>
    <property type="evidence" value="ECO:0007669"/>
    <property type="project" value="UniProtKB-KW"/>
</dbReference>
<accession>A0A917T8A5</accession>
<evidence type="ECO:0000256" key="8">
    <source>
        <dbReference type="HAMAP-Rule" id="MF_00169"/>
    </source>
</evidence>
<evidence type="ECO:0000313" key="14">
    <source>
        <dbReference type="Proteomes" id="UP000655208"/>
    </source>
</evidence>
<dbReference type="GO" id="GO:0003855">
    <property type="term" value="F:3-dehydroquinate dehydratase activity"/>
    <property type="evidence" value="ECO:0007669"/>
    <property type="project" value="UniProtKB-UniRule"/>
</dbReference>
<feature type="binding site" evidence="8 10">
    <location>
        <position position="77"/>
    </location>
    <ligand>
        <name>substrate</name>
    </ligand>
</feature>
<evidence type="ECO:0000256" key="6">
    <source>
        <dbReference type="ARBA" id="ARBA00023141"/>
    </source>
</evidence>
<dbReference type="CDD" id="cd00466">
    <property type="entry name" value="DHQase_II"/>
    <property type="match status" value="1"/>
</dbReference>
<dbReference type="GO" id="GO:0009423">
    <property type="term" value="P:chorismate biosynthetic process"/>
    <property type="evidence" value="ECO:0007669"/>
    <property type="project" value="UniProtKB-UniRule"/>
</dbReference>
<dbReference type="AlphaFoldDB" id="A0A917T8A5"/>
<dbReference type="Proteomes" id="UP000655208">
    <property type="component" value="Unassembled WGS sequence"/>
</dbReference>
<name>A0A917T8A5_9ACTN</name>
<dbReference type="PROSITE" id="PS01029">
    <property type="entry name" value="DEHYDROQUINASE_II"/>
    <property type="match status" value="1"/>
</dbReference>
<keyword evidence="12" id="KW-0472">Membrane</keyword>
<feature type="active site" description="Proton acceptor" evidence="8 9">
    <location>
        <position position="26"/>
    </location>
</feature>
<dbReference type="PIRSF" id="PIRSF001399">
    <property type="entry name" value="DHquinase_II"/>
    <property type="match status" value="1"/>
</dbReference>
<dbReference type="Gene3D" id="3.40.50.9100">
    <property type="entry name" value="Dehydroquinase, class II"/>
    <property type="match status" value="1"/>
</dbReference>
<keyword evidence="7 8" id="KW-0456">Lyase</keyword>
<evidence type="ECO:0000256" key="11">
    <source>
        <dbReference type="PIRSR" id="PIRSR001399-3"/>
    </source>
</evidence>
<dbReference type="Pfam" id="PF01220">
    <property type="entry name" value="DHquinase_II"/>
    <property type="match status" value="1"/>
</dbReference>
<reference evidence="13" key="1">
    <citation type="journal article" date="2014" name="Int. J. Syst. Evol. Microbiol.">
        <title>Complete genome sequence of Corynebacterium casei LMG S-19264T (=DSM 44701T), isolated from a smear-ripened cheese.</title>
        <authorList>
            <consortium name="US DOE Joint Genome Institute (JGI-PGF)"/>
            <person name="Walter F."/>
            <person name="Albersmeier A."/>
            <person name="Kalinowski J."/>
            <person name="Ruckert C."/>
        </authorList>
    </citation>
    <scope>NUCLEOTIDE SEQUENCE</scope>
    <source>
        <strain evidence="13">CGMCC 4.7308</strain>
    </source>
</reference>
<protein>
    <recommendedName>
        <fullName evidence="5 8">3-dehydroquinate dehydratase</fullName>
        <shortName evidence="8">3-dehydroquinase</shortName>
        <ecNumber evidence="5 8">4.2.1.10</ecNumber>
    </recommendedName>
    <alternativeName>
        <fullName evidence="8">Type II DHQase</fullName>
    </alternativeName>
</protein>
<dbReference type="InterPro" id="IPR001874">
    <property type="entry name" value="DHquinase_II"/>
</dbReference>
<comment type="similarity">
    <text evidence="3 8">Belongs to the type-II 3-dehydroquinase family.</text>
</comment>
<feature type="binding site" evidence="8 10">
    <location>
        <position position="114"/>
    </location>
    <ligand>
        <name>substrate</name>
    </ligand>
</feature>
<keyword evidence="8" id="KW-0028">Amino-acid biosynthesis</keyword>
<dbReference type="NCBIfam" id="TIGR01088">
    <property type="entry name" value="aroQ"/>
    <property type="match status" value="1"/>
</dbReference>
<dbReference type="PANTHER" id="PTHR21272">
    <property type="entry name" value="CATABOLIC 3-DEHYDROQUINASE"/>
    <property type="match status" value="1"/>
</dbReference>
<feature type="binding site" evidence="8 10">
    <location>
        <position position="83"/>
    </location>
    <ligand>
        <name>substrate</name>
    </ligand>
</feature>
<dbReference type="GO" id="GO:0019631">
    <property type="term" value="P:quinate catabolic process"/>
    <property type="evidence" value="ECO:0007669"/>
    <property type="project" value="TreeGrafter"/>
</dbReference>
<dbReference type="EC" id="4.2.1.10" evidence="5 8"/>
<comment type="catalytic activity">
    <reaction evidence="1 8">
        <text>3-dehydroquinate = 3-dehydroshikimate + H2O</text>
        <dbReference type="Rhea" id="RHEA:21096"/>
        <dbReference type="ChEBI" id="CHEBI:15377"/>
        <dbReference type="ChEBI" id="CHEBI:16630"/>
        <dbReference type="ChEBI" id="CHEBI:32364"/>
        <dbReference type="EC" id="4.2.1.10"/>
    </reaction>
</comment>
<feature type="binding site" evidence="8 10">
    <location>
        <begin position="104"/>
        <end position="105"/>
    </location>
    <ligand>
        <name>substrate</name>
    </ligand>
</feature>
<dbReference type="GO" id="GO:0009073">
    <property type="term" value="P:aromatic amino acid family biosynthetic process"/>
    <property type="evidence" value="ECO:0007669"/>
    <property type="project" value="UniProtKB-KW"/>
</dbReference>
<dbReference type="PANTHER" id="PTHR21272:SF3">
    <property type="entry name" value="CATABOLIC 3-DEHYDROQUINASE"/>
    <property type="match status" value="1"/>
</dbReference>
<reference evidence="13" key="2">
    <citation type="submission" date="2020-09" db="EMBL/GenBank/DDBJ databases">
        <authorList>
            <person name="Sun Q."/>
            <person name="Zhou Y."/>
        </authorList>
    </citation>
    <scope>NUCLEOTIDE SEQUENCE</scope>
    <source>
        <strain evidence="13">CGMCC 4.7308</strain>
    </source>
</reference>
<evidence type="ECO:0000256" key="10">
    <source>
        <dbReference type="PIRSR" id="PIRSR001399-2"/>
    </source>
</evidence>
<comment type="subunit">
    <text evidence="4 8">Homododecamer.</text>
</comment>
<evidence type="ECO:0000256" key="9">
    <source>
        <dbReference type="PIRSR" id="PIRSR001399-1"/>
    </source>
</evidence>
<comment type="pathway">
    <text evidence="2 8">Metabolic intermediate biosynthesis; chorismate biosynthesis; chorismate from D-erythrose 4-phosphate and phosphoenolpyruvate: step 3/7.</text>
</comment>
<evidence type="ECO:0000313" key="13">
    <source>
        <dbReference type="EMBL" id="GGM13485.1"/>
    </source>
</evidence>
<evidence type="ECO:0000256" key="3">
    <source>
        <dbReference type="ARBA" id="ARBA00011037"/>
    </source>
</evidence>
<dbReference type="EMBL" id="BMNA01000011">
    <property type="protein sequence ID" value="GGM13485.1"/>
    <property type="molecule type" value="Genomic_DNA"/>
</dbReference>
<dbReference type="SUPFAM" id="SSF52304">
    <property type="entry name" value="Type II 3-dehydroquinate dehydratase"/>
    <property type="match status" value="1"/>
</dbReference>
<dbReference type="InterPro" id="IPR018509">
    <property type="entry name" value="DHquinase_II_CS"/>
</dbReference>
<feature type="binding site" evidence="8 10">
    <location>
        <position position="90"/>
    </location>
    <ligand>
        <name>substrate</name>
    </ligand>
</feature>
<proteinExistence type="inferred from homology"/>
<dbReference type="NCBIfam" id="NF003806">
    <property type="entry name" value="PRK05395.1-3"/>
    <property type="match status" value="1"/>
</dbReference>
<sequence>MTQSSAIVVLNGPNLNLLGSREPGTYGNATLADAELSCRDVAERFGRTVEFFQSNHEGALIDRIHRARGDAAGLVLNAGGLSHTSISLRDAVLAVELPMVEVHLSNVHRREAFRHHSYLSSAATGVIVGLGIFGYRVAVEFLCRTLPPVAGADAPGSH</sequence>
<dbReference type="RefSeq" id="WP_188944098.1">
    <property type="nucleotide sequence ID" value="NZ_BMNA01000011.1"/>
</dbReference>
<keyword evidence="12" id="KW-1133">Transmembrane helix</keyword>
<evidence type="ECO:0000256" key="12">
    <source>
        <dbReference type="SAM" id="Phobius"/>
    </source>
</evidence>
<dbReference type="HAMAP" id="MF_00169">
    <property type="entry name" value="AroQ"/>
    <property type="match status" value="1"/>
</dbReference>
<evidence type="ECO:0000256" key="7">
    <source>
        <dbReference type="ARBA" id="ARBA00023239"/>
    </source>
</evidence>
<evidence type="ECO:0000256" key="2">
    <source>
        <dbReference type="ARBA" id="ARBA00004902"/>
    </source>
</evidence>